<evidence type="ECO:0000256" key="3">
    <source>
        <dbReference type="ARBA" id="ARBA00023239"/>
    </source>
</evidence>
<evidence type="ECO:0000313" key="6">
    <source>
        <dbReference type="EMBL" id="ARP86471.1"/>
    </source>
</evidence>
<organism evidence="6 7">
    <name type="scientific">Bordetella genomosp. 9</name>
    <dbReference type="NCBI Taxonomy" id="1416803"/>
    <lineage>
        <taxon>Bacteria</taxon>
        <taxon>Pseudomonadati</taxon>
        <taxon>Pseudomonadota</taxon>
        <taxon>Betaproteobacteria</taxon>
        <taxon>Burkholderiales</taxon>
        <taxon>Alcaligenaceae</taxon>
        <taxon>Bordetella</taxon>
    </lineage>
</organism>
<dbReference type="HAMAP" id="MF_01632">
    <property type="entry name" value="UbiC"/>
    <property type="match status" value="1"/>
</dbReference>
<evidence type="ECO:0000256" key="2">
    <source>
        <dbReference type="ARBA" id="ARBA00022688"/>
    </source>
</evidence>
<evidence type="ECO:0000256" key="4">
    <source>
        <dbReference type="ARBA" id="ARBA00023317"/>
    </source>
</evidence>
<dbReference type="UniPathway" id="UPA00232"/>
<dbReference type="EMBL" id="CP021109">
    <property type="protein sequence ID" value="ARP86471.1"/>
    <property type="molecule type" value="Genomic_DNA"/>
</dbReference>
<proteinExistence type="inferred from homology"/>
<gene>
    <name evidence="5" type="primary">ubiC</name>
    <name evidence="6" type="ORF">CAL13_09855</name>
</gene>
<dbReference type="GO" id="GO:0008813">
    <property type="term" value="F:chorismate lyase activity"/>
    <property type="evidence" value="ECO:0007669"/>
    <property type="project" value="UniProtKB-UniRule"/>
</dbReference>
<comment type="subcellular location">
    <subcellularLocation>
        <location evidence="5">Cytoplasm</location>
    </subcellularLocation>
</comment>
<dbReference type="AlphaFoldDB" id="A0A1W6YZP9"/>
<dbReference type="GO" id="GO:0006744">
    <property type="term" value="P:ubiquinone biosynthetic process"/>
    <property type="evidence" value="ECO:0007669"/>
    <property type="project" value="UniProtKB-UniRule"/>
</dbReference>
<dbReference type="SUPFAM" id="SSF64288">
    <property type="entry name" value="Chorismate lyase-like"/>
    <property type="match status" value="1"/>
</dbReference>
<keyword evidence="7" id="KW-1185">Reference proteome</keyword>
<dbReference type="Gene3D" id="3.40.1410.10">
    <property type="entry name" value="Chorismate lyase-like"/>
    <property type="match status" value="1"/>
</dbReference>
<protein>
    <recommendedName>
        <fullName evidence="5">Probable chorismate pyruvate-lyase</fullName>
        <shortName evidence="5">CL</shortName>
        <shortName evidence="5">CPL</shortName>
        <ecNumber evidence="5">4.1.3.40</ecNumber>
    </recommendedName>
</protein>
<evidence type="ECO:0000313" key="7">
    <source>
        <dbReference type="Proteomes" id="UP000194139"/>
    </source>
</evidence>
<feature type="binding site" evidence="5">
    <location>
        <position position="188"/>
    </location>
    <ligand>
        <name>substrate</name>
    </ligand>
</feature>
<sequence length="204" mass="22709">MKILRPDSPGWTPSPPPSCSATQRFWLLRPGALTAGLRQLGEFRLRVLAEYAQTVPGDEAAAMRLRRGSMVWVREVLMSVDGIDGVVARSLTPLAAARSTWQGMRRLRNRPLADMLYHDRTVSRSPFECRRLAPGVPFHATALAAVRSGRCGHAARDAGRLSDIRRDARILARRSVFWRHGEPLLVAEGFLSGFWDKAAGRCPR</sequence>
<comment type="function">
    <text evidence="5">Removes the pyruvyl group from chorismate, with concomitant aromatization of the ring, to provide 4-hydroxybenzoate (4HB) for the ubiquinone pathway.</text>
</comment>
<evidence type="ECO:0000256" key="5">
    <source>
        <dbReference type="HAMAP-Rule" id="MF_01632"/>
    </source>
</evidence>
<dbReference type="PANTHER" id="PTHR38683:SF1">
    <property type="entry name" value="CHORISMATE PYRUVATE-LYASE"/>
    <property type="match status" value="1"/>
</dbReference>
<keyword evidence="4 5" id="KW-0670">Pyruvate</keyword>
<keyword evidence="2 5" id="KW-0831">Ubiquinone biosynthesis</keyword>
<keyword evidence="1 5" id="KW-0963">Cytoplasm</keyword>
<reference evidence="6 7" key="1">
    <citation type="submission" date="2017-05" db="EMBL/GenBank/DDBJ databases">
        <title>Complete and WGS of Bordetella genogroups.</title>
        <authorList>
            <person name="Spilker T."/>
            <person name="LiPuma J."/>
        </authorList>
    </citation>
    <scope>NUCLEOTIDE SEQUENCE [LARGE SCALE GENOMIC DNA]</scope>
    <source>
        <strain evidence="6 7">AU17164</strain>
    </source>
</reference>
<dbReference type="Pfam" id="PF04345">
    <property type="entry name" value="Chor_lyase"/>
    <property type="match status" value="1"/>
</dbReference>
<accession>A0A1W6YZP9</accession>
<dbReference type="GO" id="GO:0042866">
    <property type="term" value="P:pyruvate biosynthetic process"/>
    <property type="evidence" value="ECO:0007669"/>
    <property type="project" value="UniProtKB-UniRule"/>
</dbReference>
<comment type="catalytic activity">
    <reaction evidence="5">
        <text>chorismate = 4-hydroxybenzoate + pyruvate</text>
        <dbReference type="Rhea" id="RHEA:16505"/>
        <dbReference type="ChEBI" id="CHEBI:15361"/>
        <dbReference type="ChEBI" id="CHEBI:17879"/>
        <dbReference type="ChEBI" id="CHEBI:29748"/>
        <dbReference type="EC" id="4.1.3.40"/>
    </reaction>
</comment>
<dbReference type="PANTHER" id="PTHR38683">
    <property type="entry name" value="CHORISMATE PYRUVATE-LYASE"/>
    <property type="match status" value="1"/>
</dbReference>
<feature type="binding site" evidence="5">
    <location>
        <position position="74"/>
    </location>
    <ligand>
        <name>substrate</name>
    </ligand>
</feature>
<dbReference type="Proteomes" id="UP000194139">
    <property type="component" value="Chromosome"/>
</dbReference>
<name>A0A1W6YZP9_9BORD</name>
<comment type="pathway">
    <text evidence="5">Cofactor biosynthesis; ubiquinone biosynthesis.</text>
</comment>
<dbReference type="EC" id="4.1.3.40" evidence="5"/>
<keyword evidence="3 5" id="KW-0456">Lyase</keyword>
<comment type="similarity">
    <text evidence="5">Belongs to the UbiC family.</text>
</comment>
<dbReference type="InterPro" id="IPR028978">
    <property type="entry name" value="Chorismate_lyase_/UTRA_dom_sf"/>
</dbReference>
<evidence type="ECO:0000256" key="1">
    <source>
        <dbReference type="ARBA" id="ARBA00022490"/>
    </source>
</evidence>
<feature type="binding site" evidence="5">
    <location>
        <position position="112"/>
    </location>
    <ligand>
        <name>substrate</name>
    </ligand>
</feature>
<dbReference type="RefSeq" id="WP_086072251.1">
    <property type="nucleotide sequence ID" value="NZ_CP021109.1"/>
</dbReference>
<comment type="caution">
    <text evidence="5">Lacks conserved residue(s) required for the propagation of feature annotation.</text>
</comment>
<dbReference type="InterPro" id="IPR007440">
    <property type="entry name" value="Chorismate--pyruvate_lyase"/>
</dbReference>
<dbReference type="GO" id="GO:0005829">
    <property type="term" value="C:cytosol"/>
    <property type="evidence" value="ECO:0007669"/>
    <property type="project" value="TreeGrafter"/>
</dbReference>